<feature type="compositionally biased region" description="Basic and acidic residues" evidence="1">
    <location>
        <begin position="41"/>
        <end position="63"/>
    </location>
</feature>
<gene>
    <name evidence="2" type="ORF">MA16_Dca000057</name>
</gene>
<dbReference type="AlphaFoldDB" id="A0A2I0WST0"/>
<feature type="compositionally biased region" description="Polar residues" evidence="1">
    <location>
        <begin position="1"/>
        <end position="10"/>
    </location>
</feature>
<evidence type="ECO:0000313" key="2">
    <source>
        <dbReference type="EMBL" id="PKU78714.1"/>
    </source>
</evidence>
<dbReference type="Proteomes" id="UP000233837">
    <property type="component" value="Unassembled WGS sequence"/>
</dbReference>
<reference evidence="2 3" key="1">
    <citation type="journal article" date="2016" name="Sci. Rep.">
        <title>The Dendrobium catenatum Lindl. genome sequence provides insights into polysaccharide synthase, floral development and adaptive evolution.</title>
        <authorList>
            <person name="Zhang G.Q."/>
            <person name="Xu Q."/>
            <person name="Bian C."/>
            <person name="Tsai W.C."/>
            <person name="Yeh C.M."/>
            <person name="Liu K.W."/>
            <person name="Yoshida K."/>
            <person name="Zhang L.S."/>
            <person name="Chang S.B."/>
            <person name="Chen F."/>
            <person name="Shi Y."/>
            <person name="Su Y.Y."/>
            <person name="Zhang Y.Q."/>
            <person name="Chen L.J."/>
            <person name="Yin Y."/>
            <person name="Lin M."/>
            <person name="Huang H."/>
            <person name="Deng H."/>
            <person name="Wang Z.W."/>
            <person name="Zhu S.L."/>
            <person name="Zhao X."/>
            <person name="Deng C."/>
            <person name="Niu S.C."/>
            <person name="Huang J."/>
            <person name="Wang M."/>
            <person name="Liu G.H."/>
            <person name="Yang H.J."/>
            <person name="Xiao X.J."/>
            <person name="Hsiao Y.Y."/>
            <person name="Wu W.L."/>
            <person name="Chen Y.Y."/>
            <person name="Mitsuda N."/>
            <person name="Ohme-Takagi M."/>
            <person name="Luo Y.B."/>
            <person name="Van de Peer Y."/>
            <person name="Liu Z.J."/>
        </authorList>
    </citation>
    <scope>NUCLEOTIDE SEQUENCE [LARGE SCALE GENOMIC DNA]</scope>
    <source>
        <tissue evidence="2">The whole plant</tissue>
    </source>
</reference>
<accession>A0A2I0WST0</accession>
<proteinExistence type="predicted"/>
<evidence type="ECO:0000256" key="1">
    <source>
        <dbReference type="SAM" id="MobiDB-lite"/>
    </source>
</evidence>
<sequence length="111" mass="12430">MEKSKQTAQGSARGRNQAANNKETKKIVGKTSIQQLGNQENSRETEQPHGETKQPSWEDKTIIWEDQTTTWGNQTTAENSNSQLGKQVDNRENKKTTGGKRKATGEKELET</sequence>
<protein>
    <submittedName>
        <fullName evidence="2">Uncharacterized protein</fullName>
    </submittedName>
</protein>
<reference evidence="2 3" key="2">
    <citation type="journal article" date="2017" name="Nature">
        <title>The Apostasia genome and the evolution of orchids.</title>
        <authorList>
            <person name="Zhang G.Q."/>
            <person name="Liu K.W."/>
            <person name="Li Z."/>
            <person name="Lohaus R."/>
            <person name="Hsiao Y.Y."/>
            <person name="Niu S.C."/>
            <person name="Wang J.Y."/>
            <person name="Lin Y.C."/>
            <person name="Xu Q."/>
            <person name="Chen L.J."/>
            <person name="Yoshida K."/>
            <person name="Fujiwara S."/>
            <person name="Wang Z.W."/>
            <person name="Zhang Y.Q."/>
            <person name="Mitsuda N."/>
            <person name="Wang M."/>
            <person name="Liu G.H."/>
            <person name="Pecoraro L."/>
            <person name="Huang H.X."/>
            <person name="Xiao X.J."/>
            <person name="Lin M."/>
            <person name="Wu X.Y."/>
            <person name="Wu W.L."/>
            <person name="Chen Y.Y."/>
            <person name="Chang S.B."/>
            <person name="Sakamoto S."/>
            <person name="Ohme-Takagi M."/>
            <person name="Yagi M."/>
            <person name="Zeng S.J."/>
            <person name="Shen C.Y."/>
            <person name="Yeh C.M."/>
            <person name="Luo Y.B."/>
            <person name="Tsai W.C."/>
            <person name="Van de Peer Y."/>
            <person name="Liu Z.J."/>
        </authorList>
    </citation>
    <scope>NUCLEOTIDE SEQUENCE [LARGE SCALE GENOMIC DNA]</scope>
    <source>
        <tissue evidence="2">The whole plant</tissue>
    </source>
</reference>
<feature type="region of interest" description="Disordered" evidence="1">
    <location>
        <begin position="1"/>
        <end position="111"/>
    </location>
</feature>
<feature type="compositionally biased region" description="Polar residues" evidence="1">
    <location>
        <begin position="66"/>
        <end position="85"/>
    </location>
</feature>
<feature type="compositionally biased region" description="Polar residues" evidence="1">
    <location>
        <begin position="31"/>
        <end position="40"/>
    </location>
</feature>
<keyword evidence="3" id="KW-1185">Reference proteome</keyword>
<evidence type="ECO:0000313" key="3">
    <source>
        <dbReference type="Proteomes" id="UP000233837"/>
    </source>
</evidence>
<dbReference type="EMBL" id="KZ502442">
    <property type="protein sequence ID" value="PKU78714.1"/>
    <property type="molecule type" value="Genomic_DNA"/>
</dbReference>
<organism evidence="2 3">
    <name type="scientific">Dendrobium catenatum</name>
    <dbReference type="NCBI Taxonomy" id="906689"/>
    <lineage>
        <taxon>Eukaryota</taxon>
        <taxon>Viridiplantae</taxon>
        <taxon>Streptophyta</taxon>
        <taxon>Embryophyta</taxon>
        <taxon>Tracheophyta</taxon>
        <taxon>Spermatophyta</taxon>
        <taxon>Magnoliopsida</taxon>
        <taxon>Liliopsida</taxon>
        <taxon>Asparagales</taxon>
        <taxon>Orchidaceae</taxon>
        <taxon>Epidendroideae</taxon>
        <taxon>Malaxideae</taxon>
        <taxon>Dendrobiinae</taxon>
        <taxon>Dendrobium</taxon>
    </lineage>
</organism>
<name>A0A2I0WST0_9ASPA</name>